<reference evidence="9" key="1">
    <citation type="submission" date="2017-06" db="EMBL/GenBank/DDBJ databases">
        <title>Genome analysis of Fimbriiglobus ruber SP5, the first member of the order Planctomycetales with confirmed chitinolytic capability.</title>
        <authorList>
            <person name="Ravin N.V."/>
            <person name="Rakitin A.L."/>
            <person name="Ivanova A.A."/>
            <person name="Beletsky A.V."/>
            <person name="Kulichevskaya I.S."/>
            <person name="Mardanov A.V."/>
            <person name="Dedysh S.N."/>
        </authorList>
    </citation>
    <scope>NUCLEOTIDE SEQUENCE [LARGE SCALE GENOMIC DNA]</scope>
    <source>
        <strain evidence="9">SP5</strain>
    </source>
</reference>
<feature type="signal peptide" evidence="6">
    <location>
        <begin position="1"/>
        <end position="31"/>
    </location>
</feature>
<dbReference type="Proteomes" id="UP000214646">
    <property type="component" value="Unassembled WGS sequence"/>
</dbReference>
<dbReference type="OrthoDB" id="9773456at2"/>
<evidence type="ECO:0000256" key="3">
    <source>
        <dbReference type="ARBA" id="ARBA00023004"/>
    </source>
</evidence>
<keyword evidence="6" id="KW-0732">Signal</keyword>
<feature type="compositionally biased region" description="Basic and acidic residues" evidence="5">
    <location>
        <begin position="253"/>
        <end position="273"/>
    </location>
</feature>
<keyword evidence="1 4" id="KW-0349">Heme</keyword>
<dbReference type="SUPFAM" id="SSF46626">
    <property type="entry name" value="Cytochrome c"/>
    <property type="match status" value="1"/>
</dbReference>
<dbReference type="Gene3D" id="1.10.760.10">
    <property type="entry name" value="Cytochrome c-like domain"/>
    <property type="match status" value="1"/>
</dbReference>
<keyword evidence="9" id="KW-1185">Reference proteome</keyword>
<protein>
    <submittedName>
        <fullName evidence="8">ABC-type Fe3+ transport system protein</fullName>
    </submittedName>
</protein>
<gene>
    <name evidence="8" type="ORF">FRUB_08758</name>
</gene>
<evidence type="ECO:0000313" key="8">
    <source>
        <dbReference type="EMBL" id="OWK36195.1"/>
    </source>
</evidence>
<name>A0A225DIJ7_9BACT</name>
<organism evidence="8 9">
    <name type="scientific">Fimbriiglobus ruber</name>
    <dbReference type="NCBI Taxonomy" id="1908690"/>
    <lineage>
        <taxon>Bacteria</taxon>
        <taxon>Pseudomonadati</taxon>
        <taxon>Planctomycetota</taxon>
        <taxon>Planctomycetia</taxon>
        <taxon>Gemmatales</taxon>
        <taxon>Gemmataceae</taxon>
        <taxon>Fimbriiglobus</taxon>
    </lineage>
</organism>
<dbReference type="InterPro" id="IPR009056">
    <property type="entry name" value="Cyt_c-like_dom"/>
</dbReference>
<evidence type="ECO:0000313" key="9">
    <source>
        <dbReference type="Proteomes" id="UP000214646"/>
    </source>
</evidence>
<dbReference type="PROSITE" id="PS51007">
    <property type="entry name" value="CYTC"/>
    <property type="match status" value="1"/>
</dbReference>
<feature type="region of interest" description="Disordered" evidence="5">
    <location>
        <begin position="247"/>
        <end position="280"/>
    </location>
</feature>
<evidence type="ECO:0000256" key="1">
    <source>
        <dbReference type="ARBA" id="ARBA00022617"/>
    </source>
</evidence>
<dbReference type="GO" id="GO:0046872">
    <property type="term" value="F:metal ion binding"/>
    <property type="evidence" value="ECO:0007669"/>
    <property type="project" value="UniProtKB-KW"/>
</dbReference>
<keyword evidence="2 4" id="KW-0479">Metal-binding</keyword>
<sequence length="280" mass="30380">MTTSAPARVRIASALLVAALGLAAGCQQKMATQPAPRPYEESTLFADNQSARPLERGVIHRNQPVDDDPLVAWLTADGKNPKPVPGWKEAVDPNGQSGPSPGAPTDVKNFVNEFPFQITETDLKRGQVMYNAVCAECHGGAGYGNGKIVERGYLKPPSYHTDPAGKAKDDAHLNGKQDHALPVGYSRGFDRWGKQVAIKDVPVGYIFQVITWGFGGMPSHAVQLANPADRWRVIAYIRALQLSQDAPAADLSPEAKKELDKAGERSHDHGDAHRRARPRR</sequence>
<dbReference type="PANTHER" id="PTHR40394:SF2">
    <property type="entry name" value="QUINOL:CYTOCHROME C OXIDOREDUCTASE MEMBRANE PROTEIN"/>
    <property type="match status" value="1"/>
</dbReference>
<dbReference type="InterPro" id="IPR036909">
    <property type="entry name" value="Cyt_c-like_dom_sf"/>
</dbReference>
<evidence type="ECO:0000256" key="2">
    <source>
        <dbReference type="ARBA" id="ARBA00022723"/>
    </source>
</evidence>
<proteinExistence type="predicted"/>
<feature type="domain" description="Cytochrome c" evidence="7">
    <location>
        <begin position="121"/>
        <end position="241"/>
    </location>
</feature>
<feature type="chain" id="PRO_5013211529" evidence="6">
    <location>
        <begin position="32"/>
        <end position="280"/>
    </location>
</feature>
<dbReference type="RefSeq" id="WP_088259239.1">
    <property type="nucleotide sequence ID" value="NZ_NIDE01000017.1"/>
</dbReference>
<dbReference type="GO" id="GO:0009055">
    <property type="term" value="F:electron transfer activity"/>
    <property type="evidence" value="ECO:0007669"/>
    <property type="project" value="InterPro"/>
</dbReference>
<evidence type="ECO:0000256" key="4">
    <source>
        <dbReference type="PROSITE-ProRule" id="PRU00433"/>
    </source>
</evidence>
<dbReference type="PANTHER" id="PTHR40394">
    <property type="entry name" value="LIPOPROTEIN-RELATED"/>
    <property type="match status" value="1"/>
</dbReference>
<dbReference type="AlphaFoldDB" id="A0A225DIJ7"/>
<dbReference type="EMBL" id="NIDE01000017">
    <property type="protein sequence ID" value="OWK36195.1"/>
    <property type="molecule type" value="Genomic_DNA"/>
</dbReference>
<comment type="caution">
    <text evidence="8">The sequence shown here is derived from an EMBL/GenBank/DDBJ whole genome shotgun (WGS) entry which is preliminary data.</text>
</comment>
<evidence type="ECO:0000256" key="5">
    <source>
        <dbReference type="SAM" id="MobiDB-lite"/>
    </source>
</evidence>
<keyword evidence="3 4" id="KW-0408">Iron</keyword>
<accession>A0A225DIJ7</accession>
<dbReference type="Pfam" id="PF13442">
    <property type="entry name" value="Cytochrome_CBB3"/>
    <property type="match status" value="1"/>
</dbReference>
<dbReference type="GO" id="GO:0020037">
    <property type="term" value="F:heme binding"/>
    <property type="evidence" value="ECO:0007669"/>
    <property type="project" value="InterPro"/>
</dbReference>
<evidence type="ECO:0000259" key="7">
    <source>
        <dbReference type="PROSITE" id="PS51007"/>
    </source>
</evidence>
<feature type="region of interest" description="Disordered" evidence="5">
    <location>
        <begin position="79"/>
        <end position="104"/>
    </location>
</feature>
<evidence type="ECO:0000256" key="6">
    <source>
        <dbReference type="SAM" id="SignalP"/>
    </source>
</evidence>